<name>A0ABU5MUJ2_9BACT</name>
<dbReference type="PANTHER" id="PTHR44943:SF4">
    <property type="entry name" value="TPR REPEAT-CONTAINING PROTEIN MJ0798"/>
    <property type="match status" value="1"/>
</dbReference>
<feature type="compositionally biased region" description="Polar residues" evidence="4">
    <location>
        <begin position="400"/>
        <end position="409"/>
    </location>
</feature>
<dbReference type="Pfam" id="PF14559">
    <property type="entry name" value="TPR_19"/>
    <property type="match status" value="1"/>
</dbReference>
<evidence type="ECO:0000256" key="4">
    <source>
        <dbReference type="SAM" id="MobiDB-lite"/>
    </source>
</evidence>
<organism evidence="6 7">
    <name type="scientific">Pontiella agarivorans</name>
    <dbReference type="NCBI Taxonomy" id="3038953"/>
    <lineage>
        <taxon>Bacteria</taxon>
        <taxon>Pseudomonadati</taxon>
        <taxon>Kiritimatiellota</taxon>
        <taxon>Kiritimatiellia</taxon>
        <taxon>Kiritimatiellales</taxon>
        <taxon>Pontiellaceae</taxon>
        <taxon>Pontiella</taxon>
    </lineage>
</organism>
<dbReference type="InterPro" id="IPR051685">
    <property type="entry name" value="Ycf3/AcsC/BcsC/TPR_MFPF"/>
</dbReference>
<keyword evidence="5" id="KW-0812">Transmembrane</keyword>
<dbReference type="EMBL" id="JARVCO010000006">
    <property type="protein sequence ID" value="MDZ8117884.1"/>
    <property type="molecule type" value="Genomic_DNA"/>
</dbReference>
<feature type="repeat" description="TPR" evidence="3">
    <location>
        <begin position="149"/>
        <end position="182"/>
    </location>
</feature>
<gene>
    <name evidence="6" type="ORF">P9H32_04530</name>
</gene>
<proteinExistence type="predicted"/>
<keyword evidence="5" id="KW-1133">Transmembrane helix</keyword>
<evidence type="ECO:0000313" key="7">
    <source>
        <dbReference type="Proteomes" id="UP001290861"/>
    </source>
</evidence>
<dbReference type="InterPro" id="IPR019734">
    <property type="entry name" value="TPR_rpt"/>
</dbReference>
<evidence type="ECO:0000256" key="1">
    <source>
        <dbReference type="ARBA" id="ARBA00022737"/>
    </source>
</evidence>
<feature type="region of interest" description="Disordered" evidence="4">
    <location>
        <begin position="395"/>
        <end position="425"/>
    </location>
</feature>
<evidence type="ECO:0000256" key="2">
    <source>
        <dbReference type="ARBA" id="ARBA00022803"/>
    </source>
</evidence>
<dbReference type="InterPro" id="IPR011990">
    <property type="entry name" value="TPR-like_helical_dom_sf"/>
</dbReference>
<dbReference type="SMART" id="SM00028">
    <property type="entry name" value="TPR"/>
    <property type="match status" value="4"/>
</dbReference>
<keyword evidence="7" id="KW-1185">Reference proteome</keyword>
<dbReference type="Proteomes" id="UP001290861">
    <property type="component" value="Unassembled WGS sequence"/>
</dbReference>
<protein>
    <submittedName>
        <fullName evidence="6">Tetratricopeptide repeat protein</fullName>
    </submittedName>
</protein>
<dbReference type="RefSeq" id="WP_322607686.1">
    <property type="nucleotide sequence ID" value="NZ_JARVCO010000006.1"/>
</dbReference>
<dbReference type="SUPFAM" id="SSF48452">
    <property type="entry name" value="TPR-like"/>
    <property type="match status" value="1"/>
</dbReference>
<dbReference type="Gene3D" id="1.25.40.10">
    <property type="entry name" value="Tetratricopeptide repeat domain"/>
    <property type="match status" value="1"/>
</dbReference>
<dbReference type="PROSITE" id="PS50005">
    <property type="entry name" value="TPR"/>
    <property type="match status" value="3"/>
</dbReference>
<feature type="repeat" description="TPR" evidence="3">
    <location>
        <begin position="183"/>
        <end position="216"/>
    </location>
</feature>
<comment type="caution">
    <text evidence="6">The sequence shown here is derived from an EMBL/GenBank/DDBJ whole genome shotgun (WGS) entry which is preliminary data.</text>
</comment>
<keyword evidence="2 3" id="KW-0802">TPR repeat</keyword>
<reference evidence="6 7" key="1">
    <citation type="journal article" date="2024" name="Appl. Environ. Microbiol.">
        <title>Pontiella agarivorans sp. nov., a novel marine anaerobic bacterium capable of degrading macroalgal polysaccharides and fixing nitrogen.</title>
        <authorList>
            <person name="Liu N."/>
            <person name="Kivenson V."/>
            <person name="Peng X."/>
            <person name="Cui Z."/>
            <person name="Lankiewicz T.S."/>
            <person name="Gosselin K.M."/>
            <person name="English C.J."/>
            <person name="Blair E.M."/>
            <person name="O'Malley M.A."/>
            <person name="Valentine D.L."/>
        </authorList>
    </citation>
    <scope>NUCLEOTIDE SEQUENCE [LARGE SCALE GENOMIC DNA]</scope>
    <source>
        <strain evidence="6 7">NLcol2</strain>
    </source>
</reference>
<dbReference type="PANTHER" id="PTHR44943">
    <property type="entry name" value="CELLULOSE SYNTHASE OPERON PROTEIN C"/>
    <property type="match status" value="1"/>
</dbReference>
<evidence type="ECO:0000313" key="6">
    <source>
        <dbReference type="EMBL" id="MDZ8117884.1"/>
    </source>
</evidence>
<dbReference type="Pfam" id="PF13432">
    <property type="entry name" value="TPR_16"/>
    <property type="match status" value="1"/>
</dbReference>
<evidence type="ECO:0000256" key="3">
    <source>
        <dbReference type="PROSITE-ProRule" id="PRU00339"/>
    </source>
</evidence>
<feature type="repeat" description="TPR" evidence="3">
    <location>
        <begin position="251"/>
        <end position="284"/>
    </location>
</feature>
<accession>A0ABU5MUJ2</accession>
<keyword evidence="5" id="KW-0472">Membrane</keyword>
<sequence length="425" mass="48696">MSKKKQSNGNAGPSRKYDYLGVESDFYSSGSPSEQPLYQQRHETSMKHVRKTGRHQAVQGRRKETVDPREKMALAAVLKSMIVLVLLVIFFFLLWKSVSIYEESMFLKHQQPPEASPVMQQLELVEDFDLEKVDSRDLFAERVEMWKEATRLVRSSDALVKRDNYDLAIERCQQALEINPAHMGALEHLGELYFEKGLYIEAVNSYIRLLSVNPTRSDLKIKLIRVLDARGDAGAVVFLARWYLEENEYNEEVGRSLANALFVNEAFEEAIVAYERVLNVTPGDTASLEKMADAYMFLGTYEQALETLELLRAQNYRDQAYYQKIAVCHAQLGHGYETVQTLGKAAHLFGQPVVIGWVQDPRLDPVREDRQFQVFAERVGGEEFRKWLEKVARSMEHGQEQTVTPQLSLPKQDGLKADLLTPKQQ</sequence>
<feature type="transmembrane region" description="Helical" evidence="5">
    <location>
        <begin position="72"/>
        <end position="95"/>
    </location>
</feature>
<evidence type="ECO:0000256" key="5">
    <source>
        <dbReference type="SAM" id="Phobius"/>
    </source>
</evidence>
<keyword evidence="1" id="KW-0677">Repeat</keyword>